<protein>
    <submittedName>
        <fullName evidence="1">Uncharacterized protein</fullName>
    </submittedName>
</protein>
<dbReference type="EMBL" id="WHVB01000013">
    <property type="protein sequence ID" value="KAF8477801.1"/>
    <property type="molecule type" value="Genomic_DNA"/>
</dbReference>
<proteinExistence type="predicted"/>
<organism evidence="1 2">
    <name type="scientific">Russula ochroleuca</name>
    <dbReference type="NCBI Taxonomy" id="152965"/>
    <lineage>
        <taxon>Eukaryota</taxon>
        <taxon>Fungi</taxon>
        <taxon>Dikarya</taxon>
        <taxon>Basidiomycota</taxon>
        <taxon>Agaricomycotina</taxon>
        <taxon>Agaricomycetes</taxon>
        <taxon>Russulales</taxon>
        <taxon>Russulaceae</taxon>
        <taxon>Russula</taxon>
    </lineage>
</organism>
<keyword evidence="2" id="KW-1185">Reference proteome</keyword>
<name>A0A9P5MSX2_9AGAM</name>
<accession>A0A9P5MSX2</accession>
<evidence type="ECO:0000313" key="1">
    <source>
        <dbReference type="EMBL" id="KAF8477801.1"/>
    </source>
</evidence>
<dbReference type="AlphaFoldDB" id="A0A9P5MSX2"/>
<dbReference type="Proteomes" id="UP000759537">
    <property type="component" value="Unassembled WGS sequence"/>
</dbReference>
<evidence type="ECO:0000313" key="2">
    <source>
        <dbReference type="Proteomes" id="UP000759537"/>
    </source>
</evidence>
<comment type="caution">
    <text evidence="1">The sequence shown here is derived from an EMBL/GenBank/DDBJ whole genome shotgun (WGS) entry which is preliminary data.</text>
</comment>
<gene>
    <name evidence="1" type="ORF">DFH94DRAFT_755901</name>
</gene>
<reference evidence="1" key="2">
    <citation type="journal article" date="2020" name="Nat. Commun.">
        <title>Large-scale genome sequencing of mycorrhizal fungi provides insights into the early evolution of symbiotic traits.</title>
        <authorList>
            <person name="Miyauchi S."/>
            <person name="Kiss E."/>
            <person name="Kuo A."/>
            <person name="Drula E."/>
            <person name="Kohler A."/>
            <person name="Sanchez-Garcia M."/>
            <person name="Morin E."/>
            <person name="Andreopoulos B."/>
            <person name="Barry K.W."/>
            <person name="Bonito G."/>
            <person name="Buee M."/>
            <person name="Carver A."/>
            <person name="Chen C."/>
            <person name="Cichocki N."/>
            <person name="Clum A."/>
            <person name="Culley D."/>
            <person name="Crous P.W."/>
            <person name="Fauchery L."/>
            <person name="Girlanda M."/>
            <person name="Hayes R.D."/>
            <person name="Keri Z."/>
            <person name="LaButti K."/>
            <person name="Lipzen A."/>
            <person name="Lombard V."/>
            <person name="Magnuson J."/>
            <person name="Maillard F."/>
            <person name="Murat C."/>
            <person name="Nolan M."/>
            <person name="Ohm R.A."/>
            <person name="Pangilinan J."/>
            <person name="Pereira M.F."/>
            <person name="Perotto S."/>
            <person name="Peter M."/>
            <person name="Pfister S."/>
            <person name="Riley R."/>
            <person name="Sitrit Y."/>
            <person name="Stielow J.B."/>
            <person name="Szollosi G."/>
            <person name="Zifcakova L."/>
            <person name="Stursova M."/>
            <person name="Spatafora J.W."/>
            <person name="Tedersoo L."/>
            <person name="Vaario L.M."/>
            <person name="Yamada A."/>
            <person name="Yan M."/>
            <person name="Wang P."/>
            <person name="Xu J."/>
            <person name="Bruns T."/>
            <person name="Baldrian P."/>
            <person name="Vilgalys R."/>
            <person name="Dunand C."/>
            <person name="Henrissat B."/>
            <person name="Grigoriev I.V."/>
            <person name="Hibbett D."/>
            <person name="Nagy L.G."/>
            <person name="Martin F.M."/>
        </authorList>
    </citation>
    <scope>NUCLEOTIDE SEQUENCE</scope>
    <source>
        <strain evidence="1">Prilba</strain>
    </source>
</reference>
<sequence>MRVPGAPVPRALLLRLLSHTSQLEAGFSRTLGPWPHRTIRTSPRLPLASGSPLAFLCTQGPSASRPSNWIFNLQSRLVQTFEVEQRLDLPSPFSLLPLPSCSPLADLIPPPLSPSPLAVGARTRDSCASGFAVATPRPHQPAQGRFSPWPHRRGVPPRLLLSPRLPMYPRLSMTVPASTSEVESLHRLHLRLQRPVCDHDSSVALAKFEGRWPSMCSVCGVHT</sequence>
<reference evidence="1" key="1">
    <citation type="submission" date="2019-10" db="EMBL/GenBank/DDBJ databases">
        <authorList>
            <consortium name="DOE Joint Genome Institute"/>
            <person name="Kuo A."/>
            <person name="Miyauchi S."/>
            <person name="Kiss E."/>
            <person name="Drula E."/>
            <person name="Kohler A."/>
            <person name="Sanchez-Garcia M."/>
            <person name="Andreopoulos B."/>
            <person name="Barry K.W."/>
            <person name="Bonito G."/>
            <person name="Buee M."/>
            <person name="Carver A."/>
            <person name="Chen C."/>
            <person name="Cichocki N."/>
            <person name="Clum A."/>
            <person name="Culley D."/>
            <person name="Crous P.W."/>
            <person name="Fauchery L."/>
            <person name="Girlanda M."/>
            <person name="Hayes R."/>
            <person name="Keri Z."/>
            <person name="LaButti K."/>
            <person name="Lipzen A."/>
            <person name="Lombard V."/>
            <person name="Magnuson J."/>
            <person name="Maillard F."/>
            <person name="Morin E."/>
            <person name="Murat C."/>
            <person name="Nolan M."/>
            <person name="Ohm R."/>
            <person name="Pangilinan J."/>
            <person name="Pereira M."/>
            <person name="Perotto S."/>
            <person name="Peter M."/>
            <person name="Riley R."/>
            <person name="Sitrit Y."/>
            <person name="Stielow B."/>
            <person name="Szollosi G."/>
            <person name="Zifcakova L."/>
            <person name="Stursova M."/>
            <person name="Spatafora J.W."/>
            <person name="Tedersoo L."/>
            <person name="Vaario L.-M."/>
            <person name="Yamada A."/>
            <person name="Yan M."/>
            <person name="Wang P."/>
            <person name="Xu J."/>
            <person name="Bruns T."/>
            <person name="Baldrian P."/>
            <person name="Vilgalys R."/>
            <person name="Henrissat B."/>
            <person name="Grigoriev I.V."/>
            <person name="Hibbett D."/>
            <person name="Nagy L.G."/>
            <person name="Martin F.M."/>
        </authorList>
    </citation>
    <scope>NUCLEOTIDE SEQUENCE</scope>
    <source>
        <strain evidence="1">Prilba</strain>
    </source>
</reference>